<evidence type="ECO:0000313" key="7">
    <source>
        <dbReference type="EMBL" id="KAF4121587.1"/>
    </source>
</evidence>
<organism evidence="7 8">
    <name type="scientific">Geosmithia morbida</name>
    <dbReference type="NCBI Taxonomy" id="1094350"/>
    <lineage>
        <taxon>Eukaryota</taxon>
        <taxon>Fungi</taxon>
        <taxon>Dikarya</taxon>
        <taxon>Ascomycota</taxon>
        <taxon>Pezizomycotina</taxon>
        <taxon>Sordariomycetes</taxon>
        <taxon>Hypocreomycetidae</taxon>
        <taxon>Hypocreales</taxon>
        <taxon>Bionectriaceae</taxon>
        <taxon>Geosmithia</taxon>
    </lineage>
</organism>
<comment type="similarity">
    <text evidence="3">Belongs to the INP1 family.</text>
</comment>
<sequence>MNSMESSPRSTRGLRRASSASATQQPCSKASEAAEIETLFVYPDIKIVSFTTNLEPMLPKTEGARQRAGTLASGSRLERTIAMGLLRIYRAPGSVAFLSCGSALQPILPKSQCWCINENNSQFVLQIRWPSFWRIEMPLSNEEHEKKAEELKEVLNSILQFEKTPCPFQRSFTVELPEEPSLPIKKKPWTPKNSPSPKIPGSILPLFENDGEVRKARHFSLPRLWTSDLIMSPMGASTGDEASPTSLVKHPRNETQDGLDREDLPVASRLLERPQGGCEANRIRCPKNPKASIVTAGADLSSHAHSPDATRRVSGIQEHTVQHFAYEVEDLEGRSSQGATVHPSYPVEDDSHFTTYVDRRFDGWEGPNKEQCLLESGENLSESSSCPSRNSFQSVESWQPNYDQRPPFPAFSSDPQQGSDEQEATSLKAEQSTPSVEESTKKSTSTGSPVHDFDDDEWGSKGSSSHFHRAPETSLSVPQQRNNLSRQRSIPLFLIEKTYDALLTPPAHLIAIILKVAAKLSAGEWRGKVYGYDSGGEQIRVQWDYSEDDMSD</sequence>
<dbReference type="GO" id="GO:0005780">
    <property type="term" value="C:extrinsic component of intraperoxisomal membrane"/>
    <property type="evidence" value="ECO:0007669"/>
    <property type="project" value="InterPro"/>
</dbReference>
<dbReference type="AlphaFoldDB" id="A0A9P4YS96"/>
<feature type="region of interest" description="Disordered" evidence="6">
    <location>
        <begin position="235"/>
        <end position="259"/>
    </location>
</feature>
<keyword evidence="8" id="KW-1185">Reference proteome</keyword>
<dbReference type="GeneID" id="55968225"/>
<comment type="function">
    <text evidence="1">Required for peroxisome inheritance.</text>
</comment>
<dbReference type="GO" id="GO:0045033">
    <property type="term" value="P:peroxisome inheritance"/>
    <property type="evidence" value="ECO:0007669"/>
    <property type="project" value="InterPro"/>
</dbReference>
<evidence type="ECO:0000256" key="6">
    <source>
        <dbReference type="SAM" id="MobiDB-lite"/>
    </source>
</evidence>
<feature type="compositionally biased region" description="Low complexity" evidence="6">
    <location>
        <begin position="432"/>
        <end position="450"/>
    </location>
</feature>
<evidence type="ECO:0000313" key="8">
    <source>
        <dbReference type="Proteomes" id="UP000749293"/>
    </source>
</evidence>
<evidence type="ECO:0000256" key="5">
    <source>
        <dbReference type="ARBA" id="ARBA00023136"/>
    </source>
</evidence>
<dbReference type="InterPro" id="IPR024758">
    <property type="entry name" value="Inp1"/>
</dbReference>
<dbReference type="Pfam" id="PF12634">
    <property type="entry name" value="Inp1"/>
    <property type="match status" value="1"/>
</dbReference>
<evidence type="ECO:0000256" key="1">
    <source>
        <dbReference type="ARBA" id="ARBA00003594"/>
    </source>
</evidence>
<reference evidence="7" key="1">
    <citation type="submission" date="2020-03" db="EMBL/GenBank/DDBJ databases">
        <title>Site-based positive gene gene selection in Geosmithia morbida across the United States reveals a broad range of putative effectors and factors for local host and environmental adapation.</title>
        <authorList>
            <person name="Onufrak A."/>
            <person name="Murdoch R.W."/>
            <person name="Gazis R."/>
            <person name="Huff M."/>
            <person name="Staton M."/>
            <person name="Klingeman W."/>
            <person name="Hadziabdic D."/>
        </authorList>
    </citation>
    <scope>NUCLEOTIDE SEQUENCE</scope>
    <source>
        <strain evidence="7">1262</strain>
    </source>
</reference>
<comment type="caution">
    <text evidence="7">The sequence shown here is derived from an EMBL/GenBank/DDBJ whole genome shotgun (WGS) entry which is preliminary data.</text>
</comment>
<feature type="region of interest" description="Disordered" evidence="6">
    <location>
        <begin position="1"/>
        <end position="29"/>
    </location>
</feature>
<keyword evidence="5" id="KW-0472">Membrane</keyword>
<evidence type="ECO:0000256" key="2">
    <source>
        <dbReference type="ARBA" id="ARBA00004421"/>
    </source>
</evidence>
<name>A0A9P4YS96_9HYPO</name>
<feature type="region of interest" description="Disordered" evidence="6">
    <location>
        <begin position="379"/>
        <end position="482"/>
    </location>
</feature>
<protein>
    <recommendedName>
        <fullName evidence="4">Inheritance of peroxisomes protein 1</fullName>
    </recommendedName>
</protein>
<feature type="compositionally biased region" description="Polar residues" evidence="6">
    <location>
        <begin position="413"/>
        <end position="431"/>
    </location>
</feature>
<dbReference type="OrthoDB" id="4097008at2759"/>
<feature type="compositionally biased region" description="Low complexity" evidence="6">
    <location>
        <begin position="379"/>
        <end position="391"/>
    </location>
</feature>
<feature type="compositionally biased region" description="Polar residues" evidence="6">
    <location>
        <begin position="18"/>
        <end position="28"/>
    </location>
</feature>
<dbReference type="EMBL" id="JAANYQ010000012">
    <property type="protein sequence ID" value="KAF4121587.1"/>
    <property type="molecule type" value="Genomic_DNA"/>
</dbReference>
<feature type="compositionally biased region" description="Polar residues" evidence="6">
    <location>
        <begin position="392"/>
        <end position="402"/>
    </location>
</feature>
<dbReference type="Proteomes" id="UP000749293">
    <property type="component" value="Unassembled WGS sequence"/>
</dbReference>
<feature type="compositionally biased region" description="Polar residues" evidence="6">
    <location>
        <begin position="1"/>
        <end position="10"/>
    </location>
</feature>
<comment type="subcellular location">
    <subcellularLocation>
        <location evidence="2">Peroxisome membrane</location>
        <topology evidence="2">Peripheral membrane protein</topology>
    </subcellularLocation>
</comment>
<dbReference type="RefSeq" id="XP_035320239.1">
    <property type="nucleotide sequence ID" value="XM_035463975.1"/>
</dbReference>
<accession>A0A9P4YS96</accession>
<evidence type="ECO:0000256" key="3">
    <source>
        <dbReference type="ARBA" id="ARBA00010707"/>
    </source>
</evidence>
<evidence type="ECO:0000256" key="4">
    <source>
        <dbReference type="ARBA" id="ARBA00021397"/>
    </source>
</evidence>
<feature type="compositionally biased region" description="Polar residues" evidence="6">
    <location>
        <begin position="473"/>
        <end position="482"/>
    </location>
</feature>
<gene>
    <name evidence="7" type="ORF">GMORB2_1995</name>
</gene>
<proteinExistence type="inferred from homology"/>